<feature type="transmembrane region" description="Helical" evidence="7">
    <location>
        <begin position="258"/>
        <end position="285"/>
    </location>
</feature>
<evidence type="ECO:0000313" key="9">
    <source>
        <dbReference type="EMBL" id="GAT19625.1"/>
    </source>
</evidence>
<feature type="transmembrane region" description="Helical" evidence="7">
    <location>
        <begin position="226"/>
        <end position="246"/>
    </location>
</feature>
<dbReference type="PANTHER" id="PTHR33048">
    <property type="entry name" value="PTH11-LIKE INTEGRAL MEMBRANE PROTEIN (AFU_ORTHOLOGUE AFUA_5G11245)"/>
    <property type="match status" value="1"/>
</dbReference>
<evidence type="ECO:0000256" key="4">
    <source>
        <dbReference type="ARBA" id="ARBA00023136"/>
    </source>
</evidence>
<dbReference type="PANTHER" id="PTHR33048:SF47">
    <property type="entry name" value="INTEGRAL MEMBRANE PROTEIN-RELATED"/>
    <property type="match status" value="1"/>
</dbReference>
<keyword evidence="3 7" id="KW-1133">Transmembrane helix</keyword>
<reference evidence="10" key="2">
    <citation type="submission" date="2016-02" db="EMBL/GenBank/DDBJ databases">
        <title>Genome sequencing of Aspergillus luchuensis NBRC 4314.</title>
        <authorList>
            <person name="Yamada O."/>
        </authorList>
    </citation>
    <scope>NUCLEOTIDE SEQUENCE [LARGE SCALE GENOMIC DNA]</scope>
    <source>
        <strain evidence="10">RIB 2604</strain>
    </source>
</reference>
<reference evidence="9 10" key="1">
    <citation type="journal article" date="2016" name="DNA Res.">
        <title>Genome sequence of Aspergillus luchuensis NBRC 4314.</title>
        <authorList>
            <person name="Yamada O."/>
            <person name="Machida M."/>
            <person name="Hosoyama A."/>
            <person name="Goto M."/>
            <person name="Takahashi T."/>
            <person name="Futagami T."/>
            <person name="Yamagata Y."/>
            <person name="Takeuchi M."/>
            <person name="Kobayashi T."/>
            <person name="Koike H."/>
            <person name="Abe K."/>
            <person name="Asai K."/>
            <person name="Arita M."/>
            <person name="Fujita N."/>
            <person name="Fukuda K."/>
            <person name="Higa K."/>
            <person name="Horikawa H."/>
            <person name="Ishikawa T."/>
            <person name="Jinno K."/>
            <person name="Kato Y."/>
            <person name="Kirimura K."/>
            <person name="Mizutani O."/>
            <person name="Nakasone K."/>
            <person name="Sano M."/>
            <person name="Shiraishi Y."/>
            <person name="Tsukahara M."/>
            <person name="Gomi K."/>
        </authorList>
    </citation>
    <scope>NUCLEOTIDE SEQUENCE [LARGE SCALE GENOMIC DNA]</scope>
    <source>
        <strain evidence="9 10">RIB 2604</strain>
    </source>
</reference>
<keyword evidence="4 7" id="KW-0472">Membrane</keyword>
<feature type="transmembrane region" description="Helical" evidence="7">
    <location>
        <begin position="111"/>
        <end position="132"/>
    </location>
</feature>
<name>A0A146F074_ASPKA</name>
<evidence type="ECO:0000256" key="2">
    <source>
        <dbReference type="ARBA" id="ARBA00022692"/>
    </source>
</evidence>
<feature type="domain" description="Rhodopsin" evidence="8">
    <location>
        <begin position="39"/>
        <end position="285"/>
    </location>
</feature>
<organism evidence="9 10">
    <name type="scientific">Aspergillus kawachii</name>
    <name type="common">White koji mold</name>
    <name type="synonym">Aspergillus awamori var. kawachi</name>
    <dbReference type="NCBI Taxonomy" id="1069201"/>
    <lineage>
        <taxon>Eukaryota</taxon>
        <taxon>Fungi</taxon>
        <taxon>Dikarya</taxon>
        <taxon>Ascomycota</taxon>
        <taxon>Pezizomycotina</taxon>
        <taxon>Eurotiomycetes</taxon>
        <taxon>Eurotiomycetidae</taxon>
        <taxon>Eurotiales</taxon>
        <taxon>Aspergillaceae</taxon>
        <taxon>Aspergillus</taxon>
        <taxon>Aspergillus subgen. Circumdati</taxon>
    </lineage>
</organism>
<evidence type="ECO:0000256" key="7">
    <source>
        <dbReference type="SAM" id="Phobius"/>
    </source>
</evidence>
<evidence type="ECO:0000256" key="1">
    <source>
        <dbReference type="ARBA" id="ARBA00004141"/>
    </source>
</evidence>
<evidence type="ECO:0000256" key="6">
    <source>
        <dbReference type="SAM" id="MobiDB-lite"/>
    </source>
</evidence>
<dbReference type="VEuPathDB" id="FungiDB:ASPFODRAFT_178864"/>
<dbReference type="EMBL" id="BCWF01000006">
    <property type="protein sequence ID" value="GAT19625.1"/>
    <property type="molecule type" value="Genomic_DNA"/>
</dbReference>
<feature type="compositionally biased region" description="Polar residues" evidence="6">
    <location>
        <begin position="329"/>
        <end position="342"/>
    </location>
</feature>
<evidence type="ECO:0000256" key="3">
    <source>
        <dbReference type="ARBA" id="ARBA00022989"/>
    </source>
</evidence>
<dbReference type="GO" id="GO:0016020">
    <property type="term" value="C:membrane"/>
    <property type="evidence" value="ECO:0007669"/>
    <property type="project" value="UniProtKB-SubCell"/>
</dbReference>
<dbReference type="AlphaFoldDB" id="A0A146F074"/>
<dbReference type="InterPro" id="IPR049326">
    <property type="entry name" value="Rhodopsin_dom_fungi"/>
</dbReference>
<accession>A0A146F074</accession>
<evidence type="ECO:0000313" key="10">
    <source>
        <dbReference type="Proteomes" id="UP000075230"/>
    </source>
</evidence>
<protein>
    <recommendedName>
        <fullName evidence="8">Rhodopsin domain-containing protein</fullName>
    </recommendedName>
</protein>
<gene>
    <name evidence="9" type="ORF">RIB2604_00602050</name>
</gene>
<dbReference type="Pfam" id="PF20684">
    <property type="entry name" value="Fung_rhodopsin"/>
    <property type="match status" value="1"/>
</dbReference>
<sequence length="353" mass="40064">MANNYIDEATFVLGWLTTILPDKAVLWVCQTITFFFVLIRLLLQYLVDRKWHTHDVLILTAWVLSLANCIVWSVCYKQMFYITTLTTGSIDYSNLPENIAAIQVRYLRGQLAGYLLSYTSLWSVKLSFIFFFRHLGNRFRAQRILWWVVLAFVIACYGGTLGVLDYACEMASFEDSIEACASAYSIWYERVSLKVSTSMDIVSDAAIIILSGHVMWRVKIDIRRKLALIGVSFLTAFIIIIALVRLELSVSGTGILSPAWLVFWNAIEICVAIMMACLASFWTFYTKLKRQSPGPRWRAGGLPPRDYASLERPILLNGQFSDRDKHNHSALSMQSHNSQNTGPGAPRGKTEEP</sequence>
<feature type="region of interest" description="Disordered" evidence="6">
    <location>
        <begin position="320"/>
        <end position="353"/>
    </location>
</feature>
<proteinExistence type="inferred from homology"/>
<feature type="transmembrane region" description="Helical" evidence="7">
    <location>
        <begin position="55"/>
        <end position="74"/>
    </location>
</feature>
<feature type="transmembrane region" description="Helical" evidence="7">
    <location>
        <begin position="24"/>
        <end position="43"/>
    </location>
</feature>
<evidence type="ECO:0000256" key="5">
    <source>
        <dbReference type="ARBA" id="ARBA00038359"/>
    </source>
</evidence>
<dbReference type="InterPro" id="IPR052337">
    <property type="entry name" value="SAT4-like"/>
</dbReference>
<evidence type="ECO:0000259" key="8">
    <source>
        <dbReference type="Pfam" id="PF20684"/>
    </source>
</evidence>
<comment type="caution">
    <text evidence="9">The sequence shown here is derived from an EMBL/GenBank/DDBJ whole genome shotgun (WGS) entry which is preliminary data.</text>
</comment>
<keyword evidence="2 7" id="KW-0812">Transmembrane</keyword>
<dbReference type="Proteomes" id="UP000075230">
    <property type="component" value="Unassembled WGS sequence"/>
</dbReference>
<feature type="transmembrane region" description="Helical" evidence="7">
    <location>
        <begin position="144"/>
        <end position="164"/>
    </location>
</feature>
<comment type="similarity">
    <text evidence="5">Belongs to the SAT4 family.</text>
</comment>
<comment type="subcellular location">
    <subcellularLocation>
        <location evidence="1">Membrane</location>
        <topology evidence="1">Multi-pass membrane protein</topology>
    </subcellularLocation>
</comment>